<organism evidence="1 2">
    <name type="scientific">Paramecium sonneborni</name>
    <dbReference type="NCBI Taxonomy" id="65129"/>
    <lineage>
        <taxon>Eukaryota</taxon>
        <taxon>Sar</taxon>
        <taxon>Alveolata</taxon>
        <taxon>Ciliophora</taxon>
        <taxon>Intramacronucleata</taxon>
        <taxon>Oligohymenophorea</taxon>
        <taxon>Peniculida</taxon>
        <taxon>Parameciidae</taxon>
        <taxon>Paramecium</taxon>
    </lineage>
</organism>
<accession>A0A8S1KV02</accession>
<keyword evidence="2" id="KW-1185">Reference proteome</keyword>
<sequence>MKQINQLRMREFLKILLIIEKNIQYLNRSFLIQKKTLIILIQKRNYLKNQSIGNFDSRRNLQSQKIMRYMIGIQMSNLVQKAIYQFYCQQSFQQNILK</sequence>
<name>A0A8S1KV02_9CILI</name>
<dbReference type="EMBL" id="CAJJDN010000013">
    <property type="protein sequence ID" value="CAD8059320.1"/>
    <property type="molecule type" value="Genomic_DNA"/>
</dbReference>
<dbReference type="AlphaFoldDB" id="A0A8S1KV02"/>
<proteinExistence type="predicted"/>
<comment type="caution">
    <text evidence="1">The sequence shown here is derived from an EMBL/GenBank/DDBJ whole genome shotgun (WGS) entry which is preliminary data.</text>
</comment>
<protein>
    <submittedName>
        <fullName evidence="1">Uncharacterized protein</fullName>
    </submittedName>
</protein>
<evidence type="ECO:0000313" key="1">
    <source>
        <dbReference type="EMBL" id="CAD8059320.1"/>
    </source>
</evidence>
<reference evidence="1" key="1">
    <citation type="submission" date="2021-01" db="EMBL/GenBank/DDBJ databases">
        <authorList>
            <consortium name="Genoscope - CEA"/>
            <person name="William W."/>
        </authorList>
    </citation>
    <scope>NUCLEOTIDE SEQUENCE</scope>
</reference>
<dbReference type="Proteomes" id="UP000692954">
    <property type="component" value="Unassembled WGS sequence"/>
</dbReference>
<gene>
    <name evidence="1" type="ORF">PSON_ATCC_30995.1.T0130165</name>
</gene>
<evidence type="ECO:0000313" key="2">
    <source>
        <dbReference type="Proteomes" id="UP000692954"/>
    </source>
</evidence>